<keyword evidence="4" id="KW-0808">Transferase</keyword>
<sequence length="490" mass="53099">MRSASWLLAASLLMTVVTRLAFTLLPRVPLSTKAVASIGDSREYIELARNLAGSQTFTRDTVPPFRPELFRTPGYPLFLAIPYVVHRPSFIVLALALQLLLALFTVWLTSRLALELGLRPITSALAALLVGLSPSLAFLSTKLISETLFTPMLLTCVLLLNRHRQSGRALDLIGTGVCCGLLVLVRPIATFFPFLIALYVFLRGIAIRNSLLGVRNSVLLLASASIVVAPWVIRNGMKTGRYMISTASEHNVYLYDAATVLAAEKGINILKARDLMMAEAEAKFGPIDTSDEATMWQKLAAVARPHLLRKPAVAVPVWLFGVSADFLNPISVGPLLIHSGASPAAGSANLLQSSLALLVKGKVAQAFTRAWQVRVGGAPLFILVVLACATLFNLVLIWFGFASLFLPRTRDIRWLLLPILYFTFLTGTVGDARFRAPIEPLLCLFAAAAITRPPRRGPVGQTELSPELISELTRGSCSLGLSTPKTSHQA</sequence>
<feature type="transmembrane region" description="Helical" evidence="8">
    <location>
        <begin position="412"/>
        <end position="430"/>
    </location>
</feature>
<dbReference type="Proteomes" id="UP000779900">
    <property type="component" value="Unassembled WGS sequence"/>
</dbReference>
<protein>
    <recommendedName>
        <fullName evidence="11">Glycosyltransferase RgtA/B/C/D-like domain-containing protein</fullName>
    </recommendedName>
</protein>
<dbReference type="GO" id="GO:0009103">
    <property type="term" value="P:lipopolysaccharide biosynthetic process"/>
    <property type="evidence" value="ECO:0007669"/>
    <property type="project" value="UniProtKB-ARBA"/>
</dbReference>
<evidence type="ECO:0000256" key="5">
    <source>
        <dbReference type="ARBA" id="ARBA00022692"/>
    </source>
</evidence>
<keyword evidence="7 8" id="KW-0472">Membrane</keyword>
<reference evidence="9" key="1">
    <citation type="submission" date="2019-03" db="EMBL/GenBank/DDBJ databases">
        <title>Lake Tanganyika Metagenome-Assembled Genomes (MAGs).</title>
        <authorList>
            <person name="Tran P."/>
        </authorList>
    </citation>
    <scope>NUCLEOTIDE SEQUENCE</scope>
    <source>
        <strain evidence="9">K_DeepCast_150m_m2_040</strain>
    </source>
</reference>
<evidence type="ECO:0000256" key="1">
    <source>
        <dbReference type="ARBA" id="ARBA00004651"/>
    </source>
</evidence>
<keyword evidence="6 8" id="KW-1133">Transmembrane helix</keyword>
<evidence type="ECO:0000256" key="2">
    <source>
        <dbReference type="ARBA" id="ARBA00022475"/>
    </source>
</evidence>
<feature type="transmembrane region" description="Helical" evidence="8">
    <location>
        <begin position="116"/>
        <end position="137"/>
    </location>
</feature>
<feature type="transmembrane region" description="Helical" evidence="8">
    <location>
        <begin position="214"/>
        <end position="233"/>
    </location>
</feature>
<feature type="transmembrane region" description="Helical" evidence="8">
    <location>
        <begin position="90"/>
        <end position="109"/>
    </location>
</feature>
<dbReference type="PANTHER" id="PTHR33908:SF11">
    <property type="entry name" value="MEMBRANE PROTEIN"/>
    <property type="match status" value="1"/>
</dbReference>
<comment type="subcellular location">
    <subcellularLocation>
        <location evidence="1">Cell membrane</location>
        <topology evidence="1">Multi-pass membrane protein</topology>
    </subcellularLocation>
</comment>
<evidence type="ECO:0008006" key="11">
    <source>
        <dbReference type="Google" id="ProtNLM"/>
    </source>
</evidence>
<proteinExistence type="predicted"/>
<comment type="caution">
    <text evidence="9">The sequence shown here is derived from an EMBL/GenBank/DDBJ whole genome shotgun (WGS) entry which is preliminary data.</text>
</comment>
<dbReference type="PANTHER" id="PTHR33908">
    <property type="entry name" value="MANNOSYLTRANSFERASE YKCB-RELATED"/>
    <property type="match status" value="1"/>
</dbReference>
<dbReference type="GO" id="GO:0005886">
    <property type="term" value="C:plasma membrane"/>
    <property type="evidence" value="ECO:0007669"/>
    <property type="project" value="UniProtKB-SubCell"/>
</dbReference>
<feature type="transmembrane region" description="Helical" evidence="8">
    <location>
        <begin position="380"/>
        <end position="406"/>
    </location>
</feature>
<evidence type="ECO:0000256" key="3">
    <source>
        <dbReference type="ARBA" id="ARBA00022676"/>
    </source>
</evidence>
<feature type="transmembrane region" description="Helical" evidence="8">
    <location>
        <begin position="172"/>
        <end position="202"/>
    </location>
</feature>
<evidence type="ECO:0000256" key="8">
    <source>
        <dbReference type="SAM" id="Phobius"/>
    </source>
</evidence>
<keyword evidence="5 8" id="KW-0812">Transmembrane</keyword>
<evidence type="ECO:0000256" key="6">
    <source>
        <dbReference type="ARBA" id="ARBA00022989"/>
    </source>
</evidence>
<evidence type="ECO:0000256" key="7">
    <source>
        <dbReference type="ARBA" id="ARBA00023136"/>
    </source>
</evidence>
<accession>A0A938BR46</accession>
<evidence type="ECO:0000313" key="10">
    <source>
        <dbReference type="Proteomes" id="UP000779900"/>
    </source>
</evidence>
<keyword evidence="2" id="KW-1003">Cell membrane</keyword>
<evidence type="ECO:0000256" key="4">
    <source>
        <dbReference type="ARBA" id="ARBA00022679"/>
    </source>
</evidence>
<feature type="transmembrane region" description="Helical" evidence="8">
    <location>
        <begin position="143"/>
        <end position="160"/>
    </location>
</feature>
<dbReference type="GO" id="GO:0016763">
    <property type="term" value="F:pentosyltransferase activity"/>
    <property type="evidence" value="ECO:0007669"/>
    <property type="project" value="TreeGrafter"/>
</dbReference>
<gene>
    <name evidence="9" type="ORF">FJY68_05395</name>
</gene>
<keyword evidence="3" id="KW-0328">Glycosyltransferase</keyword>
<dbReference type="AlphaFoldDB" id="A0A938BR46"/>
<evidence type="ECO:0000313" key="9">
    <source>
        <dbReference type="EMBL" id="MBM3331275.1"/>
    </source>
</evidence>
<dbReference type="EMBL" id="VGIR01000024">
    <property type="protein sequence ID" value="MBM3331275.1"/>
    <property type="molecule type" value="Genomic_DNA"/>
</dbReference>
<name>A0A938BR46_UNCW3</name>
<dbReference type="InterPro" id="IPR050297">
    <property type="entry name" value="LipidA_mod_glycosyltrf_83"/>
</dbReference>
<organism evidence="9 10">
    <name type="scientific">candidate division WOR-3 bacterium</name>
    <dbReference type="NCBI Taxonomy" id="2052148"/>
    <lineage>
        <taxon>Bacteria</taxon>
        <taxon>Bacteria division WOR-3</taxon>
    </lineage>
</organism>